<accession>A0A420J684</accession>
<name>A0A420J684_9PEZI</name>
<dbReference type="GO" id="GO:0110078">
    <property type="term" value="C:TTT Hsp90 cochaperone complex"/>
    <property type="evidence" value="ECO:0007669"/>
    <property type="project" value="InterPro"/>
</dbReference>
<dbReference type="STRING" id="62708.A0A420J684"/>
<evidence type="ECO:0008006" key="4">
    <source>
        <dbReference type="Google" id="ProtNLM"/>
    </source>
</evidence>
<keyword evidence="3" id="KW-1185">Reference proteome</keyword>
<dbReference type="SUPFAM" id="SSF48371">
    <property type="entry name" value="ARM repeat"/>
    <property type="match status" value="1"/>
</dbReference>
<comment type="similarity">
    <text evidence="1">Belongs to the TTI2 family.</text>
</comment>
<evidence type="ECO:0000256" key="1">
    <source>
        <dbReference type="ARBA" id="ARBA00034736"/>
    </source>
</evidence>
<dbReference type="PANTHER" id="PTHR32226:SF2">
    <property type="entry name" value="TELO2-INTERACTING PROTEIN 2"/>
    <property type="match status" value="1"/>
</dbReference>
<protein>
    <recommendedName>
        <fullName evidence="4">tRNA nucleotidyltransferase</fullName>
    </recommendedName>
</protein>
<sequence>MFATAQKEVRERAQMVSSTDSANIKISPELLPINYSLAGLYDEILSLKEPETLQDTLEMSLLLNTCLRHADRISRESSDRKNIHRLIVKISKIILPDGNLFLPDPSVDDVTMNAINNLFLAKKKKSLNQTRLIAELGLSSIFILRSLLLEDEEILLENHALISLLAFTSESDPWTTASCLDFSNRLISLHQAQFLRHDFIKETILSSLIRPIFVASRPKTITSSGYAAISSNTPREPYDFNAWNVKSKPWRLDTCYAITVLFWAVRHIPQEEVTTAFHLIMPPLLILLDSPNTPIQLKGLQMLDKFVQKLTPKLLEQTGLGSVIEDAIHPIFLYLPPITPLTESATLLPAAYKALFTLLEVRFPLPTKSNLGDKDKDVQKQKLNSLTRLLRHSIIPAYTHTSHSSKSDPIIHKIILDQIPPLVSALGIYCVAHLNALIPLVEDVLLDPFASANPSLVVAALKALKEIIIHAWPRLGGERRRMEVIRMLVSGWEKLQEETIDFIENPKKDVLEEFKIVGKLFVKGVTKAGEAKNLSSDLKPLFEADKSLREVLSMSDN</sequence>
<dbReference type="GO" id="GO:0005829">
    <property type="term" value="C:cytosol"/>
    <property type="evidence" value="ECO:0007669"/>
    <property type="project" value="TreeGrafter"/>
</dbReference>
<evidence type="ECO:0000313" key="2">
    <source>
        <dbReference type="EMBL" id="RKF82295.1"/>
    </source>
</evidence>
<reference evidence="2 3" key="1">
    <citation type="journal article" date="2018" name="BMC Genomics">
        <title>Comparative genome analyses reveal sequence features reflecting distinct modes of host-adaptation between dicot and monocot powdery mildew.</title>
        <authorList>
            <person name="Wu Y."/>
            <person name="Ma X."/>
            <person name="Pan Z."/>
            <person name="Kale S.D."/>
            <person name="Song Y."/>
            <person name="King H."/>
            <person name="Zhang Q."/>
            <person name="Presley C."/>
            <person name="Deng X."/>
            <person name="Wei C.I."/>
            <person name="Xiao S."/>
        </authorList>
    </citation>
    <scope>NUCLEOTIDE SEQUENCE [LARGE SCALE GENOMIC DNA]</scope>
    <source>
        <strain evidence="2">UMSG3</strain>
    </source>
</reference>
<evidence type="ECO:0000313" key="3">
    <source>
        <dbReference type="Proteomes" id="UP000283383"/>
    </source>
</evidence>
<organism evidence="2 3">
    <name type="scientific">Golovinomyces cichoracearum</name>
    <dbReference type="NCBI Taxonomy" id="62708"/>
    <lineage>
        <taxon>Eukaryota</taxon>
        <taxon>Fungi</taxon>
        <taxon>Dikarya</taxon>
        <taxon>Ascomycota</taxon>
        <taxon>Pezizomycotina</taxon>
        <taxon>Leotiomycetes</taxon>
        <taxon>Erysiphales</taxon>
        <taxon>Erysiphaceae</taxon>
        <taxon>Golovinomyces</taxon>
    </lineage>
</organism>
<dbReference type="Proteomes" id="UP000283383">
    <property type="component" value="Unassembled WGS sequence"/>
</dbReference>
<gene>
    <name evidence="2" type="ORF">GcM3_026018</name>
</gene>
<dbReference type="GO" id="GO:0005634">
    <property type="term" value="C:nucleus"/>
    <property type="evidence" value="ECO:0007669"/>
    <property type="project" value="TreeGrafter"/>
</dbReference>
<dbReference type="EMBL" id="MCBQ01002630">
    <property type="protein sequence ID" value="RKF82295.1"/>
    <property type="molecule type" value="Genomic_DNA"/>
</dbReference>
<dbReference type="InterPro" id="IPR016024">
    <property type="entry name" value="ARM-type_fold"/>
</dbReference>
<dbReference type="Pfam" id="PF10521">
    <property type="entry name" value="Tti2"/>
    <property type="match status" value="1"/>
</dbReference>
<proteinExistence type="inferred from homology"/>
<dbReference type="AlphaFoldDB" id="A0A420J684"/>
<dbReference type="PANTHER" id="PTHR32226">
    <property type="entry name" value="TELO2-INTERACTING PROTEIN 2"/>
    <property type="match status" value="1"/>
</dbReference>
<comment type="caution">
    <text evidence="2">The sequence shown here is derived from an EMBL/GenBank/DDBJ whole genome shotgun (WGS) entry which is preliminary data.</text>
</comment>
<dbReference type="InterPro" id="IPR018870">
    <property type="entry name" value="Tti2"/>
</dbReference>